<sequence>MIKEHDRIVLSKDLPAEGLLAGDVGTVVHIHNKGKAFEVEFMTLEGETVTVVTLPSSQIRAVGKRDIAHARKLAIS</sequence>
<dbReference type="InterPro" id="IPR032568">
    <property type="entry name" value="DUF4926"/>
</dbReference>
<name>A0A1E3X8P6_9BACT</name>
<reference evidence="1 2" key="1">
    <citation type="submission" date="2016-07" db="EMBL/GenBank/DDBJ databases">
        <title>Draft genome of Scalindua rubra, obtained from a brine-seawater interface in the Red Sea, sheds light on salt adaptation in anammox bacteria.</title>
        <authorList>
            <person name="Speth D.R."/>
            <person name="Lagkouvardos I."/>
            <person name="Wang Y."/>
            <person name="Qian P.-Y."/>
            <person name="Dutilh B.E."/>
            <person name="Jetten M.S."/>
        </authorList>
    </citation>
    <scope>NUCLEOTIDE SEQUENCE [LARGE SCALE GENOMIC DNA]</scope>
    <source>
        <strain evidence="1">BSI-1</strain>
    </source>
</reference>
<dbReference type="Pfam" id="PF16277">
    <property type="entry name" value="DUF4926"/>
    <property type="match status" value="1"/>
</dbReference>
<organism evidence="1 2">
    <name type="scientific">Candidatus Scalindua rubra</name>
    <dbReference type="NCBI Taxonomy" id="1872076"/>
    <lineage>
        <taxon>Bacteria</taxon>
        <taxon>Pseudomonadati</taxon>
        <taxon>Planctomycetota</taxon>
        <taxon>Candidatus Brocadiia</taxon>
        <taxon>Candidatus Brocadiales</taxon>
        <taxon>Candidatus Scalinduaceae</taxon>
        <taxon>Candidatus Scalindua</taxon>
    </lineage>
</organism>
<evidence type="ECO:0000313" key="2">
    <source>
        <dbReference type="Proteomes" id="UP000094056"/>
    </source>
</evidence>
<evidence type="ECO:0008006" key="3">
    <source>
        <dbReference type="Google" id="ProtNLM"/>
    </source>
</evidence>
<dbReference type="Proteomes" id="UP000094056">
    <property type="component" value="Unassembled WGS sequence"/>
</dbReference>
<evidence type="ECO:0000313" key="1">
    <source>
        <dbReference type="EMBL" id="ODS31959.1"/>
    </source>
</evidence>
<dbReference type="EMBL" id="MAYW01000085">
    <property type="protein sequence ID" value="ODS31959.1"/>
    <property type="molecule type" value="Genomic_DNA"/>
</dbReference>
<protein>
    <recommendedName>
        <fullName evidence="3">DUF4926 domain-containing protein</fullName>
    </recommendedName>
</protein>
<accession>A0A1E3X8P6</accession>
<gene>
    <name evidence="1" type="ORF">SCARUB_02932</name>
</gene>
<dbReference type="AlphaFoldDB" id="A0A1E3X8P6"/>
<comment type="caution">
    <text evidence="1">The sequence shown here is derived from an EMBL/GenBank/DDBJ whole genome shotgun (WGS) entry which is preliminary data.</text>
</comment>
<proteinExistence type="predicted"/>